<dbReference type="Proteomes" id="UP000004994">
    <property type="component" value="Chromosome 12"/>
</dbReference>
<proteinExistence type="predicted"/>
<accession>A0A3Q7JDJ7</accession>
<sequence length="145" mass="16532">MLFLVKHSSAREVEEMSRTGRDPNRSASGLFRRSDNAHSIVIAVVSMPPTSHQNRHRIASQQSSSSSYPVSSQRKPLSYPPPSSLGRLAKTTSFLVKHSSAREGEEISRTGRDPNRRYRWPIMGKEINGLAGRFWNFLRKWFFSK</sequence>
<reference evidence="2" key="2">
    <citation type="submission" date="2019-01" db="UniProtKB">
        <authorList>
            <consortium name="EnsemblPlants"/>
        </authorList>
    </citation>
    <scope>IDENTIFICATION</scope>
    <source>
        <strain evidence="2">cv. Heinz 1706</strain>
    </source>
</reference>
<feature type="compositionally biased region" description="Low complexity" evidence="1">
    <location>
        <begin position="60"/>
        <end position="73"/>
    </location>
</feature>
<keyword evidence="3" id="KW-1185">Reference proteome</keyword>
<protein>
    <submittedName>
        <fullName evidence="2">Uncharacterized protein</fullName>
    </submittedName>
</protein>
<feature type="region of interest" description="Disordered" evidence="1">
    <location>
        <begin position="48"/>
        <end position="86"/>
    </location>
</feature>
<evidence type="ECO:0000313" key="2">
    <source>
        <dbReference type="EnsemblPlants" id="Solyc12g088515.1.1"/>
    </source>
</evidence>
<dbReference type="AlphaFoldDB" id="A0A3Q7JDJ7"/>
<dbReference type="InParanoid" id="A0A3Q7JDJ7"/>
<dbReference type="EnsemblPlants" id="Solyc12g088515.1.1">
    <property type="protein sequence ID" value="Solyc12g088515.1.1"/>
    <property type="gene ID" value="Solyc12g088515.1"/>
</dbReference>
<evidence type="ECO:0000256" key="1">
    <source>
        <dbReference type="SAM" id="MobiDB-lite"/>
    </source>
</evidence>
<evidence type="ECO:0000313" key="3">
    <source>
        <dbReference type="Proteomes" id="UP000004994"/>
    </source>
</evidence>
<name>A0A3Q7JDJ7_SOLLC</name>
<dbReference type="Gramene" id="Solyc12g088515.1.1">
    <property type="protein sequence ID" value="Solyc12g088515.1.1"/>
    <property type="gene ID" value="Solyc12g088515.1"/>
</dbReference>
<reference evidence="2" key="1">
    <citation type="journal article" date="2012" name="Nature">
        <title>The tomato genome sequence provides insights into fleshy fruit evolution.</title>
        <authorList>
            <consortium name="Tomato Genome Consortium"/>
        </authorList>
    </citation>
    <scope>NUCLEOTIDE SEQUENCE [LARGE SCALE GENOMIC DNA]</scope>
    <source>
        <strain evidence="2">cv. Heinz 1706</strain>
    </source>
</reference>
<organism evidence="2">
    <name type="scientific">Solanum lycopersicum</name>
    <name type="common">Tomato</name>
    <name type="synonym">Lycopersicon esculentum</name>
    <dbReference type="NCBI Taxonomy" id="4081"/>
    <lineage>
        <taxon>Eukaryota</taxon>
        <taxon>Viridiplantae</taxon>
        <taxon>Streptophyta</taxon>
        <taxon>Embryophyta</taxon>
        <taxon>Tracheophyta</taxon>
        <taxon>Spermatophyta</taxon>
        <taxon>Magnoliopsida</taxon>
        <taxon>eudicotyledons</taxon>
        <taxon>Gunneridae</taxon>
        <taxon>Pentapetalae</taxon>
        <taxon>asterids</taxon>
        <taxon>lamiids</taxon>
        <taxon>Solanales</taxon>
        <taxon>Solanaceae</taxon>
        <taxon>Solanoideae</taxon>
        <taxon>Solaneae</taxon>
        <taxon>Solanum</taxon>
        <taxon>Solanum subgen. Lycopersicon</taxon>
    </lineage>
</organism>